<evidence type="ECO:0000313" key="2">
    <source>
        <dbReference type="EMBL" id="EAZ44424.1"/>
    </source>
</evidence>
<dbReference type="InterPro" id="IPR008906">
    <property type="entry name" value="HATC_C_dom"/>
</dbReference>
<feature type="domain" description="HAT C-terminal dimerisation" evidence="1">
    <location>
        <begin position="302"/>
        <end position="361"/>
    </location>
</feature>
<dbReference type="InterPro" id="IPR055298">
    <property type="entry name" value="AtLOH3-like"/>
</dbReference>
<dbReference type="EMBL" id="CM000146">
    <property type="protein sequence ID" value="EAZ44424.1"/>
    <property type="molecule type" value="Genomic_DNA"/>
</dbReference>
<reference evidence="2" key="2">
    <citation type="submission" date="2008-12" db="EMBL/GenBank/DDBJ databases">
        <title>Improved gene annotation of the rice (Oryza sativa) genomes.</title>
        <authorList>
            <person name="Wang J."/>
            <person name="Li R."/>
            <person name="Fan W."/>
            <person name="Huang Q."/>
            <person name="Zhang J."/>
            <person name="Zhou Y."/>
            <person name="Hu Y."/>
            <person name="Zi S."/>
            <person name="Li J."/>
            <person name="Ni P."/>
            <person name="Zheng H."/>
            <person name="Zhang Y."/>
            <person name="Zhao M."/>
            <person name="Hao Q."/>
            <person name="McDermott J."/>
            <person name="Samudrala R."/>
            <person name="Kristiansen K."/>
            <person name="Wong G.K.-S."/>
        </authorList>
    </citation>
    <scope>NUCLEOTIDE SEQUENCE</scope>
</reference>
<dbReference type="PANTHER" id="PTHR11697">
    <property type="entry name" value="GENERAL TRANSCRIPTION FACTOR 2-RELATED ZINC FINGER PROTEIN"/>
    <property type="match status" value="1"/>
</dbReference>
<dbReference type="GO" id="GO:0046983">
    <property type="term" value="F:protein dimerization activity"/>
    <property type="evidence" value="ECO:0007669"/>
    <property type="project" value="InterPro"/>
</dbReference>
<proteinExistence type="predicted"/>
<gene>
    <name evidence="2" type="ORF">OsJ_29039</name>
</gene>
<dbReference type="PANTHER" id="PTHR11697:SF230">
    <property type="entry name" value="ZINC FINGER, MYM DOMAIN CONTAINING 1"/>
    <property type="match status" value="1"/>
</dbReference>
<evidence type="ECO:0000259" key="1">
    <source>
        <dbReference type="Pfam" id="PF05699"/>
    </source>
</evidence>
<accession>A3BXY5</accession>
<protein>
    <recommendedName>
        <fullName evidence="1">HAT C-terminal dimerisation domain-containing protein</fullName>
    </recommendedName>
</protein>
<reference evidence="2" key="1">
    <citation type="journal article" date="2005" name="PLoS Biol.">
        <title>The genomes of Oryza sativa: a history of duplications.</title>
        <authorList>
            <person name="Yu J."/>
            <person name="Wang J."/>
            <person name="Lin W."/>
            <person name="Li S."/>
            <person name="Li H."/>
            <person name="Zhou J."/>
            <person name="Ni P."/>
            <person name="Dong W."/>
            <person name="Hu S."/>
            <person name="Zeng C."/>
            <person name="Zhang J."/>
            <person name="Zhang Y."/>
            <person name="Li R."/>
            <person name="Xu Z."/>
            <person name="Li S."/>
            <person name="Li X."/>
            <person name="Zheng H."/>
            <person name="Cong L."/>
            <person name="Lin L."/>
            <person name="Yin J."/>
            <person name="Geng J."/>
            <person name="Li G."/>
            <person name="Shi J."/>
            <person name="Liu J."/>
            <person name="Lv H."/>
            <person name="Li J."/>
            <person name="Wang J."/>
            <person name="Deng Y."/>
            <person name="Ran L."/>
            <person name="Shi X."/>
            <person name="Wang X."/>
            <person name="Wu Q."/>
            <person name="Li C."/>
            <person name="Ren X."/>
            <person name="Wang J."/>
            <person name="Wang X."/>
            <person name="Li D."/>
            <person name="Liu D."/>
            <person name="Zhang X."/>
            <person name="Ji Z."/>
            <person name="Zhao W."/>
            <person name="Sun Y."/>
            <person name="Zhang Z."/>
            <person name="Bao J."/>
            <person name="Han Y."/>
            <person name="Dong L."/>
            <person name="Ji J."/>
            <person name="Chen P."/>
            <person name="Wu S."/>
            <person name="Liu J."/>
            <person name="Xiao Y."/>
            <person name="Bu D."/>
            <person name="Tan J."/>
            <person name="Yang L."/>
            <person name="Ye C."/>
            <person name="Zhang J."/>
            <person name="Xu J."/>
            <person name="Zhou Y."/>
            <person name="Yu Y."/>
            <person name="Zhang B."/>
            <person name="Zhuang S."/>
            <person name="Wei H."/>
            <person name="Liu B."/>
            <person name="Lei M."/>
            <person name="Yu H."/>
            <person name="Li Y."/>
            <person name="Xu H."/>
            <person name="Wei S."/>
            <person name="He X."/>
            <person name="Fang L."/>
            <person name="Zhang Z."/>
            <person name="Zhang Y."/>
            <person name="Huang X."/>
            <person name="Su Z."/>
            <person name="Tong W."/>
            <person name="Li J."/>
            <person name="Tong Z."/>
            <person name="Li S."/>
            <person name="Ye J."/>
            <person name="Wang L."/>
            <person name="Fang L."/>
            <person name="Lei T."/>
            <person name="Chen C."/>
            <person name="Chen H."/>
            <person name="Xu Z."/>
            <person name="Li H."/>
            <person name="Huang H."/>
            <person name="Zhang F."/>
            <person name="Xu H."/>
            <person name="Li N."/>
            <person name="Zhao C."/>
            <person name="Li S."/>
            <person name="Dong L."/>
            <person name="Huang Y."/>
            <person name="Li L."/>
            <person name="Xi Y."/>
            <person name="Qi Q."/>
            <person name="Li W."/>
            <person name="Zhang B."/>
            <person name="Hu W."/>
            <person name="Zhang Y."/>
            <person name="Tian X."/>
            <person name="Jiao Y."/>
            <person name="Liang X."/>
            <person name="Jin J."/>
            <person name="Gao L."/>
            <person name="Zheng W."/>
            <person name="Hao B."/>
            <person name="Liu S."/>
            <person name="Wang W."/>
            <person name="Yuan L."/>
            <person name="Cao M."/>
            <person name="McDermott J."/>
            <person name="Samudrala R."/>
            <person name="Wang J."/>
            <person name="Wong G.K."/>
            <person name="Yang H."/>
        </authorList>
    </citation>
    <scope>NUCLEOTIDE SEQUENCE [LARGE SCALE GENOMIC DNA]</scope>
</reference>
<sequence>MEKKVVEPSEKKTFVDLKSMWGRAEKKLKPIVDSNNISEHSVVRKDTEPTTHAPATEKIGCSRACEVGFAETETHVPYESIEVSRPQDIDGNIEISKPHVAISESKEEDWLEDVDEDVGFLPHDPGKRIAISDYSVNQQDAVRMKYIALGPCRPPLEQFPQRNCGGMAGAIPCHKRRSATGYKPVVRSPRFFGKVQNLHRFKIEMFLSVIDRQLRELNDRFDEVDTDLLVCMASFNRTNSFGSFDKEMLVKLAQFYPNDFSANDIMHLPIQLDCFIIDMHRDERFREVNTIAELSVQLVDTNKHINYTLVYELLKLVLVIPVATTSVERVFSTMNYVKNKLRNRMGNEYLNDCLVTFLKRDIFQQVPDEDIIVISNQ</sequence>
<dbReference type="AlphaFoldDB" id="A3BXY5"/>
<dbReference type="Proteomes" id="UP000007752">
    <property type="component" value="Chromosome 9"/>
</dbReference>
<dbReference type="Pfam" id="PF05699">
    <property type="entry name" value="Dimer_Tnp_hAT"/>
    <property type="match status" value="1"/>
</dbReference>
<name>A3BXY5_ORYSJ</name>
<organism evidence="2">
    <name type="scientific">Oryza sativa subsp. japonica</name>
    <name type="common">Rice</name>
    <dbReference type="NCBI Taxonomy" id="39947"/>
    <lineage>
        <taxon>Eukaryota</taxon>
        <taxon>Viridiplantae</taxon>
        <taxon>Streptophyta</taxon>
        <taxon>Embryophyta</taxon>
        <taxon>Tracheophyta</taxon>
        <taxon>Spermatophyta</taxon>
        <taxon>Magnoliopsida</taxon>
        <taxon>Liliopsida</taxon>
        <taxon>Poales</taxon>
        <taxon>Poaceae</taxon>
        <taxon>BOP clade</taxon>
        <taxon>Oryzoideae</taxon>
        <taxon>Oryzeae</taxon>
        <taxon>Oryzinae</taxon>
        <taxon>Oryza</taxon>
        <taxon>Oryza sativa</taxon>
    </lineage>
</organism>